<dbReference type="EMBL" id="VLTO01000040">
    <property type="protein sequence ID" value="KAA0172968.1"/>
    <property type="molecule type" value="Genomic_DNA"/>
</dbReference>
<dbReference type="PROSITE" id="PS51257">
    <property type="entry name" value="PROKAR_LIPOPROTEIN"/>
    <property type="match status" value="1"/>
</dbReference>
<feature type="region of interest" description="Disordered" evidence="2">
    <location>
        <begin position="1001"/>
        <end position="1021"/>
    </location>
</feature>
<feature type="transmembrane region" description="Helical" evidence="3">
    <location>
        <begin position="235"/>
        <end position="254"/>
    </location>
</feature>
<sequence length="1513" mass="156079">MRVLRTAAIGLAAAAMASAQSCISADSPVRCSVCTEDPFRDVNVMSSLPRVTRTFQATSSNIAQYQIFDCPDATNPDTPCTLASDLQNFDVAQLQSPPENSVVNYGDGVLMYSAFAIVCTVLLPLLALCFCICRCHLTCCLCGMDGGCCLCGRGIPERKAPDSCCSCGFIEVLDPLSTSPPSVQTAAEGTGPASATSSASAAAHSGPKAGAKSPAPATAASVSGARFHYSRCDRWSVRACLAVYLLLVVIFAVLGHQLGSVRLTDGMVLMSKAADSFVPVARGLYSSAESYAIDLTADVVVPAIGRINDTVHLQSSPRRIIRNTICVIDKVGETADGIRSIRGSISSLLTSLDNISAVVGTVDSSVVAVNGSLEQIIAVGDTSLKADLQALGSATDRTESVANQVASAIDGVETSLAKFKNTTSGLPAVQQRLTWYNNRPTSAQASASATDAQQLAAGSLAREPKSSDRVAAIDRFTTLRDSAVNLTGVSNLPSLLRSLNSDVDEFRGHDKAGDVLRAINATRDLVASLPNITHMILIANSTSDAIAATTSNLAPVRASIVKLRTVVNGLSLSFIDTAAAQLDAADAIVACLSNMQPDLQGINETVVQLPAIFSSIQSQITSVNDSLASARSVIDDASAQADGLQAQIDELNFTKYLDDIDSLQGANASSFGSLSSQTGGVSGAIDGLNLDSVYDSVLEVNRTVSRPGLTVNETTLARLEAVTPLLGNVSHYSNVALSAATYYHAKRCWSTGALCTTSATCGGGACESGIAKCVPSADPDAGVAGSANCSAAVPCSVSGQECSLRYDDLSQSAAALNLYAAADMPDMSAASSAVTSLRASVDSVSGLSSARSSVADLNSTLGGITFNATASSEQIDAALSSAKTARPTLKSVRTTIAGVQQQLGVRSELSNASSLIDSASDAVESADGVVSPLRGAKAALLSFESYWYGALPGLLENKLSRSALEARAASKGLAGVALAVSEVLIDLVDQAGEIAGAFSASSSAASGNSSSSNSSSSSGSAFSLPVNMTELILRYSPTMEALSNPDSDKLGGIHFAMSTAALLSNATGMDLGLPAAVLPDSNPAAAQAGAGIFTDAVGNAWSDGAVCVTRNCIDGTINALNKEPLGDAITSISVGVNSVSSGGQSQSESISVPLPVSRELLFSAPLAIPILIALLGFLPVICCCRCSCQPCCTRCLACCHQFSACCCMAILFLIFGGLLFPIVMVTSDVCASGLNVGYTYVDRSEASICSLVSGDLLQPGRCVVSIDTGTSAGNADLTINLPRLYSSMLGEDGCTPAGRTEVVNAFTAVGALSDRFFETSVNTTVVDVAASAGVPIREPLRIALLLSARSAGSATDSFLSSLGSSALSCDNVNSMVGSFTDGVCCGFVGPVYWVVSSWYLIAFAMCILGWGGSVFAYKRLPNELWGAYYNEALEMPLDARRARMQQRELEKQQRLTPIEPHRSKVAPDALNSASLNAVDGESFEVRSPVRRAGKPKADRAAHVAVAQAKPRGS</sequence>
<evidence type="ECO:0000313" key="6">
    <source>
        <dbReference type="Proteomes" id="UP000322899"/>
    </source>
</evidence>
<evidence type="ECO:0000256" key="4">
    <source>
        <dbReference type="SAM" id="SignalP"/>
    </source>
</evidence>
<evidence type="ECO:0000256" key="2">
    <source>
        <dbReference type="SAM" id="MobiDB-lite"/>
    </source>
</evidence>
<feature type="compositionally biased region" description="Low complexity" evidence="2">
    <location>
        <begin position="186"/>
        <end position="215"/>
    </location>
</feature>
<dbReference type="Proteomes" id="UP000322899">
    <property type="component" value="Unassembled WGS sequence"/>
</dbReference>
<organism evidence="5 6">
    <name type="scientific">Cafeteria roenbergensis</name>
    <name type="common">Marine flagellate</name>
    <dbReference type="NCBI Taxonomy" id="33653"/>
    <lineage>
        <taxon>Eukaryota</taxon>
        <taxon>Sar</taxon>
        <taxon>Stramenopiles</taxon>
        <taxon>Bigyra</taxon>
        <taxon>Opalozoa</taxon>
        <taxon>Bicosoecida</taxon>
        <taxon>Cafeteriaceae</taxon>
        <taxon>Cafeteria</taxon>
    </lineage>
</organism>
<name>A0A5A8E6L6_CAFRO</name>
<feature type="signal peptide" evidence="4">
    <location>
        <begin position="1"/>
        <end position="19"/>
    </location>
</feature>
<keyword evidence="1" id="KW-0175">Coiled coil</keyword>
<evidence type="ECO:0000256" key="3">
    <source>
        <dbReference type="SAM" id="Phobius"/>
    </source>
</evidence>
<accession>A0A5A8E6L6</accession>
<proteinExistence type="predicted"/>
<feature type="region of interest" description="Disordered" evidence="2">
    <location>
        <begin position="1486"/>
        <end position="1513"/>
    </location>
</feature>
<feature type="transmembrane region" description="Helical" evidence="3">
    <location>
        <begin position="1160"/>
        <end position="1181"/>
    </location>
</feature>
<feature type="coiled-coil region" evidence="1">
    <location>
        <begin position="627"/>
        <end position="654"/>
    </location>
</feature>
<evidence type="ECO:0000256" key="1">
    <source>
        <dbReference type="SAM" id="Coils"/>
    </source>
</evidence>
<evidence type="ECO:0000313" key="5">
    <source>
        <dbReference type="EMBL" id="KAA0172968.1"/>
    </source>
</evidence>
<feature type="chain" id="PRO_5022914379" evidence="4">
    <location>
        <begin position="20"/>
        <end position="1513"/>
    </location>
</feature>
<comment type="caution">
    <text evidence="5">The sequence shown here is derived from an EMBL/GenBank/DDBJ whole genome shotgun (WGS) entry which is preliminary data.</text>
</comment>
<feature type="region of interest" description="Disordered" evidence="2">
    <location>
        <begin position="1449"/>
        <end position="1473"/>
    </location>
</feature>
<protein>
    <submittedName>
        <fullName evidence="5">Uncharacterized protein</fullName>
    </submittedName>
</protein>
<feature type="transmembrane region" description="Helical" evidence="3">
    <location>
        <begin position="1202"/>
        <end position="1224"/>
    </location>
</feature>
<keyword evidence="4" id="KW-0732">Signal</keyword>
<reference evidence="5 6" key="1">
    <citation type="submission" date="2019-07" db="EMBL/GenBank/DDBJ databases">
        <title>Genomes of Cafeteria roenbergensis.</title>
        <authorList>
            <person name="Fischer M.G."/>
            <person name="Hackl T."/>
            <person name="Roman M."/>
        </authorList>
    </citation>
    <scope>NUCLEOTIDE SEQUENCE [LARGE SCALE GENOMIC DNA]</scope>
    <source>
        <strain evidence="5 6">E4-10P</strain>
    </source>
</reference>
<keyword evidence="3" id="KW-0812">Transmembrane</keyword>
<feature type="region of interest" description="Disordered" evidence="2">
    <location>
        <begin position="180"/>
        <end position="215"/>
    </location>
</feature>
<feature type="transmembrane region" description="Helical" evidence="3">
    <location>
        <begin position="109"/>
        <end position="133"/>
    </location>
</feature>
<keyword evidence="3" id="KW-0472">Membrane</keyword>
<feature type="transmembrane region" description="Helical" evidence="3">
    <location>
        <begin position="1391"/>
        <end position="1417"/>
    </location>
</feature>
<keyword evidence="3" id="KW-1133">Transmembrane helix</keyword>
<feature type="compositionally biased region" description="Low complexity" evidence="2">
    <location>
        <begin position="1502"/>
        <end position="1513"/>
    </location>
</feature>
<gene>
    <name evidence="5" type="ORF">FNF27_05605</name>
</gene>